<dbReference type="PANTHER" id="PTHR15989">
    <property type="entry name" value="VEZATIN"/>
    <property type="match status" value="1"/>
</dbReference>
<gene>
    <name evidence="3" type="ORF">DGYR_LOCUS4492</name>
</gene>
<dbReference type="EMBL" id="CAJFCJ010000006">
    <property type="protein sequence ID" value="CAD5115793.1"/>
    <property type="molecule type" value="Genomic_DNA"/>
</dbReference>
<dbReference type="PANTHER" id="PTHR15989:SF5">
    <property type="entry name" value="VEZATIN"/>
    <property type="match status" value="1"/>
</dbReference>
<feature type="region of interest" description="Disordered" evidence="1">
    <location>
        <begin position="451"/>
        <end position="474"/>
    </location>
</feature>
<keyword evidence="2" id="KW-0812">Transmembrane</keyword>
<protein>
    <submittedName>
        <fullName evidence="3">DgyrCDS4735</fullName>
    </submittedName>
</protein>
<name>A0A7I8VHW8_9ANNE</name>
<feature type="compositionally biased region" description="Basic and acidic residues" evidence="1">
    <location>
        <begin position="561"/>
        <end position="574"/>
    </location>
</feature>
<feature type="region of interest" description="Disordered" evidence="1">
    <location>
        <begin position="541"/>
        <end position="574"/>
    </location>
</feature>
<dbReference type="InterPro" id="IPR026858">
    <property type="entry name" value="Vezatin"/>
</dbReference>
<organism evidence="3 4">
    <name type="scientific">Dimorphilus gyrociliatus</name>
    <dbReference type="NCBI Taxonomy" id="2664684"/>
    <lineage>
        <taxon>Eukaryota</taxon>
        <taxon>Metazoa</taxon>
        <taxon>Spiralia</taxon>
        <taxon>Lophotrochozoa</taxon>
        <taxon>Annelida</taxon>
        <taxon>Polychaeta</taxon>
        <taxon>Polychaeta incertae sedis</taxon>
        <taxon>Dinophilidae</taxon>
        <taxon>Dimorphilus</taxon>
    </lineage>
</organism>
<dbReference type="OrthoDB" id="21151at2759"/>
<comment type="caution">
    <text evidence="3">The sequence shown here is derived from an EMBL/GenBank/DDBJ whole genome shotgun (WGS) entry which is preliminary data.</text>
</comment>
<feature type="compositionally biased region" description="Basic and acidic residues" evidence="1">
    <location>
        <begin position="451"/>
        <end position="460"/>
    </location>
</feature>
<accession>A0A7I8VHW8</accession>
<dbReference type="GO" id="GO:0098609">
    <property type="term" value="P:cell-cell adhesion"/>
    <property type="evidence" value="ECO:0007669"/>
    <property type="project" value="InterPro"/>
</dbReference>
<dbReference type="GO" id="GO:0005886">
    <property type="term" value="C:plasma membrane"/>
    <property type="evidence" value="ECO:0007669"/>
    <property type="project" value="TreeGrafter"/>
</dbReference>
<dbReference type="AlphaFoldDB" id="A0A7I8VHW8"/>
<keyword evidence="4" id="KW-1185">Reference proteome</keyword>
<feature type="transmembrane region" description="Helical" evidence="2">
    <location>
        <begin position="133"/>
        <end position="150"/>
    </location>
</feature>
<sequence length="626" mass="72609">MDDLEDENVVYENSVFHQYFKEAGLDDTDLLLEKSDITQGKDNKRKSLSTASENIFSNLLNKFDEWWTFGLDQQKRDIVIKKTNEILEAAVLEEEDESFIRTYSSIMVEEQRKHGFGSKSQPQEYLKRADTKIPSTGYITGILFGIIALYPTFRYYTFLFLLAFISFKWVFYKKDSLSDLNTMLDLVITFTQRIKKLKQLNKTCLRFLLEMELAFRGYTFITRVNNSLVNEERARKSLQFENLRKVIKEKYNSLVDNTRKSTISLLDGINLYEPLDDEGYYLSKKELISVNFDQGITLSQLKHQSYIFQLYASQYIRRILIIINTTYVQWDIDCSFIQSSLNELLVIVDSHMSDIEKYYKLCKLEEAVENTKQQNNCESLEKHTKTEEVSDIVHSLIIHLHSAFKRSQELESQMDNSFEDNIHDELSVLKSIVNSCCECIDEGLRIISSEDDKVNQSRDVEPEEDSPSNDLPGRNVIEISAEDDLQVEDEVFEGVSELKQEEDYNSDTDTRETCKDQKKHAIKMLSELKNVISSRADDMKEREKRAILRKNPDAEIEDESENFKESLAEHEKTDNSVFVPPSFHEMESSAGNITKLLASQATLIAQSQRQVQNDVFGDSESEDEES</sequence>
<feature type="compositionally biased region" description="Basic and acidic residues" evidence="1">
    <location>
        <begin position="541"/>
        <end position="553"/>
    </location>
</feature>
<keyword evidence="2" id="KW-1133">Transmembrane helix</keyword>
<proteinExistence type="predicted"/>
<evidence type="ECO:0000256" key="1">
    <source>
        <dbReference type="SAM" id="MobiDB-lite"/>
    </source>
</evidence>
<dbReference type="Proteomes" id="UP000549394">
    <property type="component" value="Unassembled WGS sequence"/>
</dbReference>
<reference evidence="3 4" key="1">
    <citation type="submission" date="2020-08" db="EMBL/GenBank/DDBJ databases">
        <authorList>
            <person name="Hejnol A."/>
        </authorList>
    </citation>
    <scope>NUCLEOTIDE SEQUENCE [LARGE SCALE GENOMIC DNA]</scope>
</reference>
<evidence type="ECO:0000313" key="3">
    <source>
        <dbReference type="EMBL" id="CAD5115793.1"/>
    </source>
</evidence>
<evidence type="ECO:0000256" key="2">
    <source>
        <dbReference type="SAM" id="Phobius"/>
    </source>
</evidence>
<keyword evidence="2" id="KW-0472">Membrane</keyword>
<evidence type="ECO:0000313" key="4">
    <source>
        <dbReference type="Proteomes" id="UP000549394"/>
    </source>
</evidence>